<keyword evidence="3" id="KW-1185">Reference proteome</keyword>
<comment type="caution">
    <text evidence="2">The sequence shown here is derived from an EMBL/GenBank/DDBJ whole genome shotgun (WGS) entry which is preliminary data.</text>
</comment>
<evidence type="ECO:0000313" key="3">
    <source>
        <dbReference type="Proteomes" id="UP000029994"/>
    </source>
</evidence>
<dbReference type="PROSITE" id="PS51257">
    <property type="entry name" value="PROKAR_LIPOPROTEIN"/>
    <property type="match status" value="1"/>
</dbReference>
<sequence>MNINEKFVITMMIIAVQSFINIPLLGMACMWHDRGNELQVSGPFLPPALVDGRWLDEVKSGRYTR</sequence>
<proteinExistence type="predicted"/>
<keyword evidence="1" id="KW-0472">Membrane</keyword>
<dbReference type="EMBL" id="JMCG01000001">
    <property type="protein sequence ID" value="KGK12035.1"/>
    <property type="molecule type" value="Genomic_DNA"/>
</dbReference>
<dbReference type="AlphaFoldDB" id="A0A099LVA7"/>
<accession>A0A099LVA7</accession>
<feature type="transmembrane region" description="Helical" evidence="1">
    <location>
        <begin position="7"/>
        <end position="28"/>
    </location>
</feature>
<dbReference type="STRING" id="29495.EA26_12225"/>
<reference evidence="2 3" key="1">
    <citation type="submission" date="2014-04" db="EMBL/GenBank/DDBJ databases">
        <title>Genome sequencing of Vibrio navarrensis strains.</title>
        <authorList>
            <person name="Gladney L.M."/>
            <person name="Katz L.S."/>
            <person name="Marino-Ramirez L."/>
            <person name="Jordan I.K."/>
        </authorList>
    </citation>
    <scope>NUCLEOTIDE SEQUENCE [LARGE SCALE GENOMIC DNA]</scope>
    <source>
        <strain evidence="2 3">ATCC 51183</strain>
    </source>
</reference>
<keyword evidence="1" id="KW-0812">Transmembrane</keyword>
<evidence type="ECO:0000313" key="2">
    <source>
        <dbReference type="EMBL" id="KGK12035.1"/>
    </source>
</evidence>
<organism evidence="2 3">
    <name type="scientific">Vibrio navarrensis</name>
    <dbReference type="NCBI Taxonomy" id="29495"/>
    <lineage>
        <taxon>Bacteria</taxon>
        <taxon>Pseudomonadati</taxon>
        <taxon>Pseudomonadota</taxon>
        <taxon>Gammaproteobacteria</taxon>
        <taxon>Vibrionales</taxon>
        <taxon>Vibrionaceae</taxon>
        <taxon>Vibrio</taxon>
    </lineage>
</organism>
<dbReference type="Proteomes" id="UP000029994">
    <property type="component" value="Unassembled WGS sequence"/>
</dbReference>
<keyword evidence="1" id="KW-1133">Transmembrane helix</keyword>
<evidence type="ECO:0000256" key="1">
    <source>
        <dbReference type="SAM" id="Phobius"/>
    </source>
</evidence>
<protein>
    <submittedName>
        <fullName evidence="2">Uncharacterized protein</fullName>
    </submittedName>
</protein>
<name>A0A099LVA7_9VIBR</name>
<gene>
    <name evidence="2" type="ORF">EA26_12225</name>
</gene>